<keyword evidence="3" id="KW-1185">Reference proteome</keyword>
<organism evidence="2 3">
    <name type="scientific">Pontibacter aydingkolensis</name>
    <dbReference type="NCBI Taxonomy" id="1911536"/>
    <lineage>
        <taxon>Bacteria</taxon>
        <taxon>Pseudomonadati</taxon>
        <taxon>Bacteroidota</taxon>
        <taxon>Cytophagia</taxon>
        <taxon>Cytophagales</taxon>
        <taxon>Hymenobacteraceae</taxon>
        <taxon>Pontibacter</taxon>
    </lineage>
</organism>
<dbReference type="InterPro" id="IPR048551">
    <property type="entry name" value="DACNV"/>
</dbReference>
<dbReference type="Gene3D" id="3.40.1700.10">
    <property type="entry name" value="DNA integrity scanning protein, DisA, N-terminal domain"/>
    <property type="match status" value="1"/>
</dbReference>
<evidence type="ECO:0000259" key="1">
    <source>
        <dbReference type="Pfam" id="PF21751"/>
    </source>
</evidence>
<name>A0ABS7CX70_9BACT</name>
<dbReference type="Proteomes" id="UP000813018">
    <property type="component" value="Unassembled WGS sequence"/>
</dbReference>
<dbReference type="RefSeq" id="WP_219878298.1">
    <property type="nucleotide sequence ID" value="NZ_JAHYXK010000014.1"/>
</dbReference>
<reference evidence="2 3" key="1">
    <citation type="journal article" date="2016" name="Int. J. Syst. Evol. Microbiol.">
        <title>Pontibacter aydingkolensis sp. nov., isolated from soil of a salt lake.</title>
        <authorList>
            <person name="Osman G."/>
            <person name="Zhang T."/>
            <person name="Lou K."/>
            <person name="Gao Y."/>
            <person name="Chang W."/>
            <person name="Lin Q."/>
            <person name="Yang H.M."/>
            <person name="Huo X.D."/>
            <person name="Wang N."/>
        </authorList>
    </citation>
    <scope>NUCLEOTIDE SEQUENCE [LARGE SCALE GENOMIC DNA]</scope>
    <source>
        <strain evidence="2 3">KACC 19255</strain>
    </source>
</reference>
<protein>
    <recommendedName>
        <fullName evidence="1">Probable sensor domain-containing protein</fullName>
    </recommendedName>
</protein>
<evidence type="ECO:0000313" key="3">
    <source>
        <dbReference type="Proteomes" id="UP000813018"/>
    </source>
</evidence>
<sequence>MQSLFTTTYQAAQAIAGTIEAHFASMLQLEMEKQATDLAPEPVADHIELILDTAFWVSLRHEEGLSPRISLAYISPEHVPHPLLFEKRMPLSSALLTKISPGVERPGIHLGVWHENNELYIWGTTSTIPSLCMVVDVSEPGLLVVKHRRTDGFGKFANVAILKGDEVKIVDEQAAHIPDCPSVVTSLLKFNGAYNWDNSYNILVQLAVSMRAHKRGGILLVTPSDSDTWTYSMVQPLAYAVQPAFSVLAELVRKAEKEENRLNVQDAIRREVDLIAGLTAIDGATIINDKYELLAFGAKIGRLQGNESVHEIVLTEPVVGGVAKTVHPSLNGGTRHLAAAQFVHDQRDAIALVASQDGRFTIFSWSVCEEVVQAHSIDILLL</sequence>
<accession>A0ABS7CX70</accession>
<dbReference type="Pfam" id="PF21751">
    <property type="entry name" value="DACNV"/>
    <property type="match status" value="1"/>
</dbReference>
<comment type="caution">
    <text evidence="2">The sequence shown here is derived from an EMBL/GenBank/DDBJ whole genome shotgun (WGS) entry which is preliminary data.</text>
</comment>
<evidence type="ECO:0000313" key="2">
    <source>
        <dbReference type="EMBL" id="MBW7468425.1"/>
    </source>
</evidence>
<feature type="domain" description="Probable sensor" evidence="1">
    <location>
        <begin position="37"/>
        <end position="125"/>
    </location>
</feature>
<dbReference type="InterPro" id="IPR036888">
    <property type="entry name" value="DNA_integrity_DisA_N_sf"/>
</dbReference>
<dbReference type="EMBL" id="JAHYXK010000014">
    <property type="protein sequence ID" value="MBW7468425.1"/>
    <property type="molecule type" value="Genomic_DNA"/>
</dbReference>
<gene>
    <name evidence="2" type="ORF">K0O23_15215</name>
</gene>
<proteinExistence type="predicted"/>